<keyword evidence="3" id="KW-1185">Reference proteome</keyword>
<feature type="transmembrane region" description="Helical" evidence="1">
    <location>
        <begin position="63"/>
        <end position="84"/>
    </location>
</feature>
<keyword evidence="1" id="KW-0472">Membrane</keyword>
<accession>A0A1M5YAV1</accession>
<dbReference type="Proteomes" id="UP000184139">
    <property type="component" value="Unassembled WGS sequence"/>
</dbReference>
<feature type="transmembrane region" description="Helical" evidence="1">
    <location>
        <begin position="20"/>
        <end position="42"/>
    </location>
</feature>
<dbReference type="STRING" id="1121409.SAMN02745124_03811"/>
<proteinExistence type="predicted"/>
<keyword evidence="1" id="KW-1133">Transmembrane helix</keyword>
<evidence type="ECO:0000313" key="3">
    <source>
        <dbReference type="Proteomes" id="UP000184139"/>
    </source>
</evidence>
<reference evidence="2 3" key="1">
    <citation type="submission" date="2016-11" db="EMBL/GenBank/DDBJ databases">
        <authorList>
            <person name="Jaros S."/>
            <person name="Januszkiewicz K."/>
            <person name="Wedrychowicz H."/>
        </authorList>
    </citation>
    <scope>NUCLEOTIDE SEQUENCE [LARGE SCALE GENOMIC DNA]</scope>
    <source>
        <strain evidence="2 3">DSM 9705</strain>
    </source>
</reference>
<evidence type="ECO:0000256" key="1">
    <source>
        <dbReference type="SAM" id="Phobius"/>
    </source>
</evidence>
<organism evidence="2 3">
    <name type="scientific">Desulfofustis glycolicus DSM 9705</name>
    <dbReference type="NCBI Taxonomy" id="1121409"/>
    <lineage>
        <taxon>Bacteria</taxon>
        <taxon>Pseudomonadati</taxon>
        <taxon>Thermodesulfobacteriota</taxon>
        <taxon>Desulfobulbia</taxon>
        <taxon>Desulfobulbales</taxon>
        <taxon>Desulfocapsaceae</taxon>
        <taxon>Desulfofustis</taxon>
    </lineage>
</organism>
<keyword evidence="1" id="KW-0812">Transmembrane</keyword>
<dbReference type="EMBL" id="FQXS01000031">
    <property type="protein sequence ID" value="SHI09167.1"/>
    <property type="molecule type" value="Genomic_DNA"/>
</dbReference>
<evidence type="ECO:0000313" key="2">
    <source>
        <dbReference type="EMBL" id="SHI09167.1"/>
    </source>
</evidence>
<gene>
    <name evidence="2" type="ORF">SAMN02745124_03811</name>
</gene>
<name>A0A1M5YAV1_9BACT</name>
<sequence>MPVISSLPAAANRVERLFDAGVAVGDEVLAGAELSFFVFISLQNAKKRIIFQFYLCRRRNLHFLMPAFFLSYLSSMKCLLPTWINHPESTSTI</sequence>
<protein>
    <submittedName>
        <fullName evidence="2">Uncharacterized protein</fullName>
    </submittedName>
</protein>
<dbReference type="AlphaFoldDB" id="A0A1M5YAV1"/>